<evidence type="ECO:0000256" key="11">
    <source>
        <dbReference type="ARBA" id="ARBA00039158"/>
    </source>
</evidence>
<comment type="catalytic activity">
    <reaction evidence="12">
        <text>tRNA(Sec) + L-serine + ATP = L-seryl-tRNA(Sec) + AMP + diphosphate + H(+)</text>
        <dbReference type="Rhea" id="RHEA:42580"/>
        <dbReference type="Rhea" id="RHEA-COMP:9742"/>
        <dbReference type="Rhea" id="RHEA-COMP:10128"/>
        <dbReference type="ChEBI" id="CHEBI:15378"/>
        <dbReference type="ChEBI" id="CHEBI:30616"/>
        <dbReference type="ChEBI" id="CHEBI:33019"/>
        <dbReference type="ChEBI" id="CHEBI:33384"/>
        <dbReference type="ChEBI" id="CHEBI:78442"/>
        <dbReference type="ChEBI" id="CHEBI:78533"/>
        <dbReference type="ChEBI" id="CHEBI:456215"/>
        <dbReference type="EC" id="6.1.1.11"/>
    </reaction>
</comment>
<dbReference type="GO" id="GO:0004828">
    <property type="term" value="F:serine-tRNA ligase activity"/>
    <property type="evidence" value="ECO:0007669"/>
    <property type="project" value="UniProtKB-EC"/>
</dbReference>
<evidence type="ECO:0000313" key="17">
    <source>
        <dbReference type="Proteomes" id="UP001276150"/>
    </source>
</evidence>
<dbReference type="Pfam" id="PF02403">
    <property type="entry name" value="Seryl_tRNA_N"/>
    <property type="match status" value="1"/>
</dbReference>
<dbReference type="InterPro" id="IPR015866">
    <property type="entry name" value="Ser-tRNA-synth_1_N"/>
</dbReference>
<comment type="catalytic activity">
    <reaction evidence="13">
        <text>tRNA(Ser) + L-serine + ATP = L-seryl-tRNA(Ser) + AMP + diphosphate + H(+)</text>
        <dbReference type="Rhea" id="RHEA:12292"/>
        <dbReference type="Rhea" id="RHEA-COMP:9669"/>
        <dbReference type="Rhea" id="RHEA-COMP:9703"/>
        <dbReference type="ChEBI" id="CHEBI:15378"/>
        <dbReference type="ChEBI" id="CHEBI:30616"/>
        <dbReference type="ChEBI" id="CHEBI:33019"/>
        <dbReference type="ChEBI" id="CHEBI:33384"/>
        <dbReference type="ChEBI" id="CHEBI:78442"/>
        <dbReference type="ChEBI" id="CHEBI:78533"/>
        <dbReference type="ChEBI" id="CHEBI:456215"/>
        <dbReference type="EC" id="6.1.1.11"/>
    </reaction>
</comment>
<dbReference type="EC" id="6.1.1.11" evidence="4 14"/>
<accession>A0ABU4DTF6</accession>
<dbReference type="InterPro" id="IPR006195">
    <property type="entry name" value="aa-tRNA-synth_II"/>
</dbReference>
<dbReference type="Gene3D" id="3.30.930.10">
    <property type="entry name" value="Bira Bifunctional Protein, Domain 2"/>
    <property type="match status" value="1"/>
</dbReference>
<dbReference type="RefSeq" id="WP_317641065.1">
    <property type="nucleotide sequence ID" value="NZ_JAPMIV010000033.1"/>
</dbReference>
<evidence type="ECO:0000256" key="2">
    <source>
        <dbReference type="ARBA" id="ARBA00005045"/>
    </source>
</evidence>
<keyword evidence="8" id="KW-0067">ATP-binding</keyword>
<keyword evidence="9" id="KW-0648">Protein biosynthesis</keyword>
<evidence type="ECO:0000256" key="5">
    <source>
        <dbReference type="ARBA" id="ARBA00022490"/>
    </source>
</evidence>
<evidence type="ECO:0000256" key="1">
    <source>
        <dbReference type="ARBA" id="ARBA00004496"/>
    </source>
</evidence>
<dbReference type="PRINTS" id="PR00981">
    <property type="entry name" value="TRNASYNTHSER"/>
</dbReference>
<evidence type="ECO:0000256" key="14">
    <source>
        <dbReference type="NCBIfam" id="TIGR00414"/>
    </source>
</evidence>
<dbReference type="PANTHER" id="PTHR43697">
    <property type="entry name" value="SERYL-TRNA SYNTHETASE"/>
    <property type="match status" value="1"/>
</dbReference>
<organism evidence="16 17">
    <name type="scientific">Deinococcus arenicola</name>
    <dbReference type="NCBI Taxonomy" id="2994950"/>
    <lineage>
        <taxon>Bacteria</taxon>
        <taxon>Thermotogati</taxon>
        <taxon>Deinococcota</taxon>
        <taxon>Deinococci</taxon>
        <taxon>Deinococcales</taxon>
        <taxon>Deinococcaceae</taxon>
        <taxon>Deinococcus</taxon>
    </lineage>
</organism>
<evidence type="ECO:0000256" key="10">
    <source>
        <dbReference type="ARBA" id="ARBA00023146"/>
    </source>
</evidence>
<dbReference type="InterPro" id="IPR042103">
    <property type="entry name" value="SerRS_1_N_sf"/>
</dbReference>
<dbReference type="InterPro" id="IPR045864">
    <property type="entry name" value="aa-tRNA-synth_II/BPL/LPL"/>
</dbReference>
<evidence type="ECO:0000256" key="4">
    <source>
        <dbReference type="ARBA" id="ARBA00012840"/>
    </source>
</evidence>
<dbReference type="InterPro" id="IPR033729">
    <property type="entry name" value="SerRS_core"/>
</dbReference>
<comment type="pathway">
    <text evidence="2">Aminoacyl-tRNA biosynthesis; selenocysteinyl-tRNA(Sec) biosynthesis; L-seryl-tRNA(Sec) from L-serine and tRNA(Sec): step 1/1.</text>
</comment>
<keyword evidence="17" id="KW-1185">Reference proteome</keyword>
<evidence type="ECO:0000256" key="13">
    <source>
        <dbReference type="ARBA" id="ARBA00048823"/>
    </source>
</evidence>
<dbReference type="SUPFAM" id="SSF55681">
    <property type="entry name" value="Class II aaRS and biotin synthetases"/>
    <property type="match status" value="1"/>
</dbReference>
<dbReference type="CDD" id="cd00770">
    <property type="entry name" value="SerRS_core"/>
    <property type="match status" value="1"/>
</dbReference>
<comment type="similarity">
    <text evidence="3">Belongs to the class-II aminoacyl-tRNA synthetase family. Type-1 seryl-tRNA synthetase subfamily.</text>
</comment>
<keyword evidence="5" id="KW-0963">Cytoplasm</keyword>
<evidence type="ECO:0000256" key="9">
    <source>
        <dbReference type="ARBA" id="ARBA00022917"/>
    </source>
</evidence>
<keyword evidence="6 16" id="KW-0436">Ligase</keyword>
<dbReference type="InterPro" id="IPR002314">
    <property type="entry name" value="aa-tRNA-synt_IIb"/>
</dbReference>
<dbReference type="Proteomes" id="UP001276150">
    <property type="component" value="Unassembled WGS sequence"/>
</dbReference>
<proteinExistence type="inferred from homology"/>
<keyword evidence="10" id="KW-0030">Aminoacyl-tRNA synthetase</keyword>
<protein>
    <recommendedName>
        <fullName evidence="11 14">Serine--tRNA ligase</fullName>
        <ecNumber evidence="4 14">6.1.1.11</ecNumber>
    </recommendedName>
</protein>
<evidence type="ECO:0000256" key="7">
    <source>
        <dbReference type="ARBA" id="ARBA00022741"/>
    </source>
</evidence>
<dbReference type="NCBIfam" id="TIGR00414">
    <property type="entry name" value="serS"/>
    <property type="match status" value="1"/>
</dbReference>
<sequence>MLDLKFIRENAGAVKHAIQVKGIPLDLDELLALDHELLGVRQRVEALQAERNANAKVVPKASAEERPALIHKGKELGEEIKALEPTLRAHEDALKQLLLRVPNIPLDSVPVGADDSENVELRREGTLPEFAFKPLDHVELLELQGWSDPERVARVSGSRSYLLKGEAVLLEMAVQMFALDFLSERGFTPLSTSALVRPETLLASGHFPGDEASVYKLEGDDLMLAGTVEVPVNSLYAGEQLSSEVLPLIFAAISGAFRREAGSAGRDVRGLIRVHEFRKVEQYVLCRADEAEALDWFARILKNAEDLLTALELPYRVVQNCTGDMGAGKVLMYDLESWVPSENLYRETHSCSYLGDWQARRTGLRYRDEDGKLTYAYTLNNTGIATPRILVPFLENHQQADGTIRVPAALRPYLGGKETLGKAVRN</sequence>
<comment type="subcellular location">
    <subcellularLocation>
        <location evidence="1">Cytoplasm</location>
    </subcellularLocation>
</comment>
<evidence type="ECO:0000259" key="15">
    <source>
        <dbReference type="PROSITE" id="PS50862"/>
    </source>
</evidence>
<feature type="domain" description="Aminoacyl-transfer RNA synthetases class-II family profile" evidence="15">
    <location>
        <begin position="136"/>
        <end position="407"/>
    </location>
</feature>
<keyword evidence="7" id="KW-0547">Nucleotide-binding</keyword>
<dbReference type="EMBL" id="JAPMIV010000033">
    <property type="protein sequence ID" value="MDV6375717.1"/>
    <property type="molecule type" value="Genomic_DNA"/>
</dbReference>
<dbReference type="PIRSF" id="PIRSF001529">
    <property type="entry name" value="Ser-tRNA-synth_IIa"/>
    <property type="match status" value="1"/>
</dbReference>
<dbReference type="PANTHER" id="PTHR43697:SF1">
    <property type="entry name" value="SERINE--TRNA LIGASE"/>
    <property type="match status" value="1"/>
</dbReference>
<evidence type="ECO:0000256" key="6">
    <source>
        <dbReference type="ARBA" id="ARBA00022598"/>
    </source>
</evidence>
<evidence type="ECO:0000313" key="16">
    <source>
        <dbReference type="EMBL" id="MDV6375717.1"/>
    </source>
</evidence>
<evidence type="ECO:0000256" key="12">
    <source>
        <dbReference type="ARBA" id="ARBA00047929"/>
    </source>
</evidence>
<gene>
    <name evidence="16" type="primary">serS</name>
    <name evidence="16" type="ORF">ORD21_14045</name>
</gene>
<dbReference type="Gene3D" id="1.10.287.40">
    <property type="entry name" value="Serine-tRNA synthetase, tRNA binding domain"/>
    <property type="match status" value="2"/>
</dbReference>
<name>A0ABU4DTF6_9DEIO</name>
<reference evidence="16 17" key="1">
    <citation type="submission" date="2022-11" db="EMBL/GenBank/DDBJ databases">
        <title>Deinococcus ZS9-10, Low Temperature and Draught-tolerating, UV-resistant Bacteria from Continental Antarctica.</title>
        <authorList>
            <person name="Cheng L."/>
        </authorList>
    </citation>
    <scope>NUCLEOTIDE SEQUENCE [LARGE SCALE GENOMIC DNA]</scope>
    <source>
        <strain evidence="16 17">ZS9-10</strain>
    </source>
</reference>
<evidence type="ECO:0000256" key="8">
    <source>
        <dbReference type="ARBA" id="ARBA00022840"/>
    </source>
</evidence>
<dbReference type="Pfam" id="PF00587">
    <property type="entry name" value="tRNA-synt_2b"/>
    <property type="match status" value="1"/>
</dbReference>
<evidence type="ECO:0000256" key="3">
    <source>
        <dbReference type="ARBA" id="ARBA00010728"/>
    </source>
</evidence>
<dbReference type="InterPro" id="IPR002317">
    <property type="entry name" value="Ser-tRNA-ligase_type_1"/>
</dbReference>
<dbReference type="SUPFAM" id="SSF46589">
    <property type="entry name" value="tRNA-binding arm"/>
    <property type="match status" value="1"/>
</dbReference>
<dbReference type="InterPro" id="IPR010978">
    <property type="entry name" value="tRNA-bd_arm"/>
</dbReference>
<comment type="caution">
    <text evidence="16">The sequence shown here is derived from an EMBL/GenBank/DDBJ whole genome shotgun (WGS) entry which is preliminary data.</text>
</comment>
<dbReference type="PROSITE" id="PS50862">
    <property type="entry name" value="AA_TRNA_LIGASE_II"/>
    <property type="match status" value="1"/>
</dbReference>